<reference evidence="2" key="2">
    <citation type="submission" date="2019-06" db="EMBL/GenBank/DDBJ databases">
        <title>Genomics analysis of Aphanomyces spp. identifies a new class of oomycete effector associated with host adaptation.</title>
        <authorList>
            <person name="Gaulin E."/>
        </authorList>
    </citation>
    <scope>NUCLEOTIDE SEQUENCE</scope>
    <source>
        <strain evidence="2">CBS 578.67</strain>
    </source>
</reference>
<keyword evidence="1" id="KW-0732">Signal</keyword>
<dbReference type="InterPro" id="IPR029033">
    <property type="entry name" value="His_PPase_superfam"/>
</dbReference>
<evidence type="ECO:0000313" key="2">
    <source>
        <dbReference type="EMBL" id="KAF0689769.1"/>
    </source>
</evidence>
<dbReference type="Proteomes" id="UP000332933">
    <property type="component" value="Unassembled WGS sequence"/>
</dbReference>
<organism evidence="3 4">
    <name type="scientific">Aphanomyces stellatus</name>
    <dbReference type="NCBI Taxonomy" id="120398"/>
    <lineage>
        <taxon>Eukaryota</taxon>
        <taxon>Sar</taxon>
        <taxon>Stramenopiles</taxon>
        <taxon>Oomycota</taxon>
        <taxon>Saprolegniomycetes</taxon>
        <taxon>Saprolegniales</taxon>
        <taxon>Verrucalvaceae</taxon>
        <taxon>Aphanomyces</taxon>
    </lineage>
</organism>
<dbReference type="InterPro" id="IPR013078">
    <property type="entry name" value="His_Pase_superF_clade-1"/>
</dbReference>
<dbReference type="Pfam" id="PF00300">
    <property type="entry name" value="His_Phos_1"/>
    <property type="match status" value="1"/>
</dbReference>
<gene>
    <name evidence="3" type="primary">Aste57867_18812</name>
    <name evidence="2" type="ORF">As57867_018748</name>
    <name evidence="3" type="ORF">ASTE57867_18812</name>
</gene>
<dbReference type="EMBL" id="CAADRA010006434">
    <property type="protein sequence ID" value="VFT95546.1"/>
    <property type="molecule type" value="Genomic_DNA"/>
</dbReference>
<accession>A0A485LB99</accession>
<keyword evidence="4" id="KW-1185">Reference proteome</keyword>
<dbReference type="SUPFAM" id="SSF53254">
    <property type="entry name" value="Phosphoglycerate mutase-like"/>
    <property type="match status" value="1"/>
</dbReference>
<dbReference type="Gene3D" id="3.40.50.1240">
    <property type="entry name" value="Phosphoglycerate mutase-like"/>
    <property type="match status" value="1"/>
</dbReference>
<feature type="signal peptide" evidence="1">
    <location>
        <begin position="1"/>
        <end position="23"/>
    </location>
</feature>
<name>A0A485LB99_9STRA</name>
<dbReference type="EMBL" id="VJMH01006413">
    <property type="protein sequence ID" value="KAF0689769.1"/>
    <property type="molecule type" value="Genomic_DNA"/>
</dbReference>
<proteinExistence type="predicted"/>
<protein>
    <submittedName>
        <fullName evidence="3">Aste57867_18812 protein</fullName>
    </submittedName>
</protein>
<evidence type="ECO:0000313" key="3">
    <source>
        <dbReference type="EMBL" id="VFT95546.1"/>
    </source>
</evidence>
<dbReference type="AlphaFoldDB" id="A0A485LB99"/>
<evidence type="ECO:0000256" key="1">
    <source>
        <dbReference type="SAM" id="SignalP"/>
    </source>
</evidence>
<sequence>MTPAAVVVVLALFALECISTISSIPTRAPTCRHAVSLSSATTTTTSFLIYLIRHGEKPDDDTDPNLSPRGEARAACLAQKWVHYGFTELLCPHFNPVSGKRGRACQTIRPLSTAMGLPLNSTIGRDDYVGAAAAALTAAKRGPVLVAWEHKALAGIAKALNGKKRKYPGRTFDLIWIYNPNDGTFLPDGHENC</sequence>
<evidence type="ECO:0000313" key="4">
    <source>
        <dbReference type="Proteomes" id="UP000332933"/>
    </source>
</evidence>
<reference evidence="3 4" key="1">
    <citation type="submission" date="2019-03" db="EMBL/GenBank/DDBJ databases">
        <authorList>
            <person name="Gaulin E."/>
            <person name="Dumas B."/>
        </authorList>
    </citation>
    <scope>NUCLEOTIDE SEQUENCE [LARGE SCALE GENOMIC DNA]</scope>
    <source>
        <strain evidence="3">CBS 568.67</strain>
    </source>
</reference>
<feature type="chain" id="PRO_5036116446" evidence="1">
    <location>
        <begin position="24"/>
        <end position="193"/>
    </location>
</feature>
<dbReference type="OrthoDB" id="425925at2759"/>